<organism evidence="7 8">
    <name type="scientific">Anaerobacillus arseniciselenatis</name>
    <dbReference type="NCBI Taxonomy" id="85682"/>
    <lineage>
        <taxon>Bacteria</taxon>
        <taxon>Bacillati</taxon>
        <taxon>Bacillota</taxon>
        <taxon>Bacilli</taxon>
        <taxon>Bacillales</taxon>
        <taxon>Bacillaceae</taxon>
        <taxon>Anaerobacillus</taxon>
    </lineage>
</organism>
<dbReference type="InterPro" id="IPR010070">
    <property type="entry name" value="YjcZ-like"/>
</dbReference>
<evidence type="ECO:0000256" key="4">
    <source>
        <dbReference type="ARBA" id="ARBA00022989"/>
    </source>
</evidence>
<reference evidence="7 8" key="1">
    <citation type="submission" date="2016-10" db="EMBL/GenBank/DDBJ databases">
        <title>Draft genome sequences of four alkaliphilic bacteria belonging to the Anaerobacillus genus.</title>
        <authorList>
            <person name="Bassil N.M."/>
            <person name="Lloyd J.R."/>
        </authorList>
    </citation>
    <scope>NUCLEOTIDE SEQUENCE [LARGE SCALE GENOMIC DNA]</scope>
    <source>
        <strain evidence="7 8">DSM 15340</strain>
    </source>
</reference>
<comment type="subcellular location">
    <subcellularLocation>
        <location evidence="1">Membrane</location>
        <topology evidence="1">Single-pass membrane protein</topology>
    </subcellularLocation>
</comment>
<evidence type="ECO:0000256" key="3">
    <source>
        <dbReference type="ARBA" id="ARBA00022692"/>
    </source>
</evidence>
<sequence length="74" mass="7878">MGYYGEPVYPTATPSYGSCCSQPTFDTYTPTPVPAYGPVYTPPPRYGSGFGAALIIVVVILLIILGAVYYYQGA</sequence>
<dbReference type="NCBIfam" id="TIGR01732">
    <property type="entry name" value="tiny_TM_bacill"/>
    <property type="match status" value="1"/>
</dbReference>
<evidence type="ECO:0000313" key="7">
    <source>
        <dbReference type="EMBL" id="OIJ15540.1"/>
    </source>
</evidence>
<dbReference type="EMBL" id="MLQQ01000001">
    <property type="protein sequence ID" value="OIJ15540.1"/>
    <property type="molecule type" value="Genomic_DNA"/>
</dbReference>
<comment type="similarity">
    <text evidence="2">Belongs to the SscA family.</text>
</comment>
<evidence type="ECO:0000256" key="5">
    <source>
        <dbReference type="ARBA" id="ARBA00023136"/>
    </source>
</evidence>
<dbReference type="Pfam" id="PF09680">
    <property type="entry name" value="YjcZ_2"/>
    <property type="match status" value="1"/>
</dbReference>
<evidence type="ECO:0008006" key="9">
    <source>
        <dbReference type="Google" id="ProtNLM"/>
    </source>
</evidence>
<evidence type="ECO:0000313" key="8">
    <source>
        <dbReference type="Proteomes" id="UP000180098"/>
    </source>
</evidence>
<comment type="caution">
    <text evidence="7">The sequence shown here is derived from an EMBL/GenBank/DDBJ whole genome shotgun (WGS) entry which is preliminary data.</text>
</comment>
<evidence type="ECO:0000256" key="1">
    <source>
        <dbReference type="ARBA" id="ARBA00004167"/>
    </source>
</evidence>
<name>A0A1S2LTL9_9BACI</name>
<accession>A0A1S2LTL9</accession>
<keyword evidence="4 6" id="KW-1133">Transmembrane helix</keyword>
<dbReference type="Proteomes" id="UP000180098">
    <property type="component" value="Unassembled WGS sequence"/>
</dbReference>
<keyword evidence="3 6" id="KW-0812">Transmembrane</keyword>
<protein>
    <recommendedName>
        <fullName evidence="9">Sporulation protein YjcZ</fullName>
    </recommendedName>
</protein>
<dbReference type="RefSeq" id="WP_071311465.1">
    <property type="nucleotide sequence ID" value="NZ_MLQQ01000001.1"/>
</dbReference>
<keyword evidence="8" id="KW-1185">Reference proteome</keyword>
<evidence type="ECO:0000256" key="6">
    <source>
        <dbReference type="SAM" id="Phobius"/>
    </source>
</evidence>
<evidence type="ECO:0000256" key="2">
    <source>
        <dbReference type="ARBA" id="ARBA00010221"/>
    </source>
</evidence>
<dbReference type="GO" id="GO:0016020">
    <property type="term" value="C:membrane"/>
    <property type="evidence" value="ECO:0007669"/>
    <property type="project" value="UniProtKB-SubCell"/>
</dbReference>
<proteinExistence type="inferred from homology"/>
<feature type="transmembrane region" description="Helical" evidence="6">
    <location>
        <begin position="50"/>
        <end position="71"/>
    </location>
</feature>
<keyword evidence="5 6" id="KW-0472">Membrane</keyword>
<gene>
    <name evidence="7" type="ORF">BKP35_00670</name>
</gene>
<dbReference type="AlphaFoldDB" id="A0A1S2LTL9"/>